<dbReference type="PANTHER" id="PTHR30441">
    <property type="entry name" value="DUF748 DOMAIN-CONTAINING PROTEIN"/>
    <property type="match status" value="1"/>
</dbReference>
<evidence type="ECO:0000313" key="1">
    <source>
        <dbReference type="EMBL" id="RXK83409.1"/>
    </source>
</evidence>
<organism evidence="1 2">
    <name type="scientific">Filimonas effusa</name>
    <dbReference type="NCBI Taxonomy" id="2508721"/>
    <lineage>
        <taxon>Bacteria</taxon>
        <taxon>Pseudomonadati</taxon>
        <taxon>Bacteroidota</taxon>
        <taxon>Chitinophagia</taxon>
        <taxon>Chitinophagales</taxon>
        <taxon>Chitinophagaceae</taxon>
        <taxon>Filimonas</taxon>
    </lineage>
</organism>
<dbReference type="RefSeq" id="WP_129004462.1">
    <property type="nucleotide sequence ID" value="NZ_SDHZ01000002.1"/>
</dbReference>
<evidence type="ECO:0000313" key="2">
    <source>
        <dbReference type="Proteomes" id="UP000290545"/>
    </source>
</evidence>
<dbReference type="AlphaFoldDB" id="A0A4Q1D4Q7"/>
<dbReference type="GO" id="GO:0005886">
    <property type="term" value="C:plasma membrane"/>
    <property type="evidence" value="ECO:0007669"/>
    <property type="project" value="TreeGrafter"/>
</dbReference>
<protein>
    <submittedName>
        <fullName evidence="1">Uncharacterized protein</fullName>
    </submittedName>
</protein>
<comment type="caution">
    <text evidence="1">The sequence shown here is derived from an EMBL/GenBank/DDBJ whole genome shotgun (WGS) entry which is preliminary data.</text>
</comment>
<dbReference type="InterPro" id="IPR052894">
    <property type="entry name" value="AsmA-related"/>
</dbReference>
<dbReference type="OrthoDB" id="596403at2"/>
<proteinExistence type="predicted"/>
<dbReference type="Proteomes" id="UP000290545">
    <property type="component" value="Unassembled WGS sequence"/>
</dbReference>
<keyword evidence="2" id="KW-1185">Reference proteome</keyword>
<dbReference type="GO" id="GO:0090313">
    <property type="term" value="P:regulation of protein targeting to membrane"/>
    <property type="evidence" value="ECO:0007669"/>
    <property type="project" value="TreeGrafter"/>
</dbReference>
<gene>
    <name evidence="1" type="ORF">ESB13_15040</name>
</gene>
<reference evidence="1 2" key="1">
    <citation type="submission" date="2019-01" db="EMBL/GenBank/DDBJ databases">
        <title>Filimonas sp. strain TTM-71.</title>
        <authorList>
            <person name="Chen W.-M."/>
        </authorList>
    </citation>
    <scope>NUCLEOTIDE SEQUENCE [LARGE SCALE GENOMIC DNA]</scope>
    <source>
        <strain evidence="1 2">TTM-71</strain>
    </source>
</reference>
<dbReference type="PANTHER" id="PTHR30441:SF8">
    <property type="entry name" value="DUF748 DOMAIN-CONTAINING PROTEIN"/>
    <property type="match status" value="1"/>
</dbReference>
<name>A0A4Q1D4Q7_9BACT</name>
<sequence>MLKKIIKITGISLLVLIALLFTLPFIFKGRIIRIVKTQINKNINAKVDFTNVTVSFFRRFPRVSVAIDNMNIVGLSPFRGDTLLSAKEANLALNLWSVIKGDEMQIHSVIVKQPRVFALVNKQGQANWNIMKPDTSTTAAADTATGSFRMQLQHYVINDGYIVYKDEQAGMSSEIQHLQHEGSGDFTADMFTLSTKTKADAVTFTYGGIPYLLNTTTSINADIQIEAAKMLFKFKTEDISVNDLKLQTNGSFQLLNDSTYKMDINFNAPSNDFKSILSLVPAVYKKDFDKIKTSGKATLKGFVKGTYTPVQIPSYSLELGIENGFFQYPDLPAPVQNIQLAMHISNPDGITDNTVVDIQKGHIEFGKDPFDFHLLLKQPMTNRYIDAGAKGKLDLAGVTQFVKLDAGTKLSGLVNADVQAKGDLAVVLAQKPGNFTASGFAEISRLYYASPAFPQPIQNTSARIVFTNPDGVPDHTTIQIPAAHIEVGKDAADLTLVLKTPASDPDFNVTAKGDLNLANIAQFYTFEPGTSLSGQLQANIACKGKKSAIDAKRYDAIQTSGSIHANNILYKSKDYPDGVALKTGDVTFNPARVAISNVAGSFMQTNFTAGGGFDNLFGYALKDEALKGSLQVKADKINLNKWMGLSNTTTDTTTTTTSEPFIVPSNLQLTLSANAGEVTYDKTTYSNVAGTLDIKDQAIQLKNVQMQALGGSLALNGSYATKEDKKKPAITLSYDVKDLDIQKTFYAFNTVQKLMPIGQFIAGKLSSQLTLKGRLGETMMPELGSLTGNGNLLLLQGVLSKFEPLSKLASTLNIADLRDLTLKDLKSQFELANGKVLVKPFNLQVKDIGMEIGGMHGIDQSIDYVINMKVPREKLGAKANQLVNTLASKASAQGISINPGDVINLKINLGGSITKPTISTDLKGATTSLAEDLKQQANNFAAEKKAAADSAVAAAKQAARDTLQSVKNKVIEDAGKALKEQLLGAKKDSTATKDSLSTRQKVEEAGKGLLKGILKKKQ</sequence>
<dbReference type="EMBL" id="SDHZ01000002">
    <property type="protein sequence ID" value="RXK83409.1"/>
    <property type="molecule type" value="Genomic_DNA"/>
</dbReference>
<accession>A0A4Q1D4Q7</accession>